<name>A0A6J4H845_9CHLR</name>
<organism evidence="2">
    <name type="scientific">uncultured Chloroflexota bacterium</name>
    <dbReference type="NCBI Taxonomy" id="166587"/>
    <lineage>
        <taxon>Bacteria</taxon>
        <taxon>Bacillati</taxon>
        <taxon>Chloroflexota</taxon>
        <taxon>environmental samples</taxon>
    </lineage>
</organism>
<proteinExistence type="predicted"/>
<sequence>AAVPGVGGLPPSHPCRRHGSVAEPLPALHGVGGCARGRAHRACKHLRRIHIAPGSPHGARTRSTGDPL</sequence>
<feature type="region of interest" description="Disordered" evidence="1">
    <location>
        <begin position="49"/>
        <end position="68"/>
    </location>
</feature>
<reference evidence="2" key="1">
    <citation type="submission" date="2020-02" db="EMBL/GenBank/DDBJ databases">
        <authorList>
            <person name="Meier V. D."/>
        </authorList>
    </citation>
    <scope>NUCLEOTIDE SEQUENCE</scope>
    <source>
        <strain evidence="2">AVDCRST_MAG77</strain>
    </source>
</reference>
<feature type="non-terminal residue" evidence="2">
    <location>
        <position position="68"/>
    </location>
</feature>
<dbReference type="EMBL" id="CADCTC010000013">
    <property type="protein sequence ID" value="CAA9215307.1"/>
    <property type="molecule type" value="Genomic_DNA"/>
</dbReference>
<dbReference type="AlphaFoldDB" id="A0A6J4H845"/>
<evidence type="ECO:0000256" key="1">
    <source>
        <dbReference type="SAM" id="MobiDB-lite"/>
    </source>
</evidence>
<protein>
    <submittedName>
        <fullName evidence="2">Uncharacterized protein</fullName>
    </submittedName>
</protein>
<accession>A0A6J4H845</accession>
<gene>
    <name evidence="2" type="ORF">AVDCRST_MAG77-146</name>
</gene>
<feature type="non-terminal residue" evidence="2">
    <location>
        <position position="1"/>
    </location>
</feature>
<feature type="region of interest" description="Disordered" evidence="1">
    <location>
        <begin position="1"/>
        <end position="20"/>
    </location>
</feature>
<evidence type="ECO:0000313" key="2">
    <source>
        <dbReference type="EMBL" id="CAA9215307.1"/>
    </source>
</evidence>